<dbReference type="GO" id="GO:0051792">
    <property type="term" value="P:medium-chain fatty acid biosynthetic process"/>
    <property type="evidence" value="ECO:0007669"/>
    <property type="project" value="TreeGrafter"/>
</dbReference>
<evidence type="ECO:0000259" key="6">
    <source>
        <dbReference type="Pfam" id="PF00561"/>
    </source>
</evidence>
<dbReference type="PROSITE" id="PS01133">
    <property type="entry name" value="UPF0017"/>
    <property type="match status" value="1"/>
</dbReference>
<gene>
    <name evidence="7" type="ORF">CBOVIS_LOCUS7030</name>
</gene>
<evidence type="ECO:0000256" key="4">
    <source>
        <dbReference type="PIRSR" id="PIRSR005211-1"/>
    </source>
</evidence>
<evidence type="ECO:0000256" key="2">
    <source>
        <dbReference type="ARBA" id="ARBA00022487"/>
    </source>
</evidence>
<dbReference type="PANTHER" id="PTHR10794:SF63">
    <property type="entry name" value="ALPHA_BETA HYDROLASE 1, ISOFORM A"/>
    <property type="match status" value="1"/>
</dbReference>
<keyword evidence="2" id="KW-0719">Serine esterase</keyword>
<dbReference type="GO" id="GO:0008126">
    <property type="term" value="F:acetylesterase activity"/>
    <property type="evidence" value="ECO:0007669"/>
    <property type="project" value="TreeGrafter"/>
</dbReference>
<keyword evidence="8" id="KW-1185">Reference proteome</keyword>
<name>A0A8S1EVI9_9PELO</name>
<dbReference type="Gene3D" id="3.40.50.1820">
    <property type="entry name" value="alpha/beta hydrolase"/>
    <property type="match status" value="1"/>
</dbReference>
<organism evidence="7 8">
    <name type="scientific">Caenorhabditis bovis</name>
    <dbReference type="NCBI Taxonomy" id="2654633"/>
    <lineage>
        <taxon>Eukaryota</taxon>
        <taxon>Metazoa</taxon>
        <taxon>Ecdysozoa</taxon>
        <taxon>Nematoda</taxon>
        <taxon>Chromadorea</taxon>
        <taxon>Rhabditida</taxon>
        <taxon>Rhabditina</taxon>
        <taxon>Rhabditomorpha</taxon>
        <taxon>Rhabditoidea</taxon>
        <taxon>Rhabditidae</taxon>
        <taxon>Peloderinae</taxon>
        <taxon>Caenorhabditis</taxon>
    </lineage>
</organism>
<comment type="caution">
    <text evidence="7">The sequence shown here is derived from an EMBL/GenBank/DDBJ whole genome shotgun (WGS) entry which is preliminary data.</text>
</comment>
<dbReference type="PANTHER" id="PTHR10794">
    <property type="entry name" value="ABHYDROLASE DOMAIN-CONTAINING PROTEIN"/>
    <property type="match status" value="1"/>
</dbReference>
<dbReference type="OrthoDB" id="247542at2759"/>
<feature type="active site" description="Charge relay system" evidence="4">
    <location>
        <position position="315"/>
    </location>
</feature>
<dbReference type="Pfam" id="PF00561">
    <property type="entry name" value="Abhydrolase_1"/>
    <property type="match status" value="1"/>
</dbReference>
<dbReference type="InterPro" id="IPR000073">
    <property type="entry name" value="AB_hydrolase_1"/>
</dbReference>
<dbReference type="PIRSF" id="PIRSF005211">
    <property type="entry name" value="Ab_hydro_YheT"/>
    <property type="match status" value="1"/>
</dbReference>
<dbReference type="Proteomes" id="UP000494206">
    <property type="component" value="Unassembled WGS sequence"/>
</dbReference>
<dbReference type="EMBL" id="CADEPM010000004">
    <property type="protein sequence ID" value="CAB3404746.1"/>
    <property type="molecule type" value="Genomic_DNA"/>
</dbReference>
<evidence type="ECO:0000313" key="8">
    <source>
        <dbReference type="Proteomes" id="UP000494206"/>
    </source>
</evidence>
<evidence type="ECO:0000256" key="1">
    <source>
        <dbReference type="ARBA" id="ARBA00010884"/>
    </source>
</evidence>
<dbReference type="AlphaFoldDB" id="A0A8S1EVI9"/>
<evidence type="ECO:0000256" key="5">
    <source>
        <dbReference type="SAM" id="Phobius"/>
    </source>
</evidence>
<dbReference type="SUPFAM" id="SSF53474">
    <property type="entry name" value="alpha/beta-Hydrolases"/>
    <property type="match status" value="1"/>
</dbReference>
<reference evidence="7 8" key="1">
    <citation type="submission" date="2020-04" db="EMBL/GenBank/DDBJ databases">
        <authorList>
            <person name="Laetsch R D."/>
            <person name="Stevens L."/>
            <person name="Kumar S."/>
            <person name="Blaxter L. M."/>
        </authorList>
    </citation>
    <scope>NUCLEOTIDE SEQUENCE [LARGE SCALE GENOMIC DNA]</scope>
</reference>
<evidence type="ECO:0000313" key="7">
    <source>
        <dbReference type="EMBL" id="CAB3404746.1"/>
    </source>
</evidence>
<evidence type="ECO:0000256" key="3">
    <source>
        <dbReference type="ARBA" id="ARBA00022801"/>
    </source>
</evidence>
<dbReference type="GO" id="GO:0051793">
    <property type="term" value="P:medium-chain fatty acid catabolic process"/>
    <property type="evidence" value="ECO:0007669"/>
    <property type="project" value="TreeGrafter"/>
</dbReference>
<sequence length="375" mass="42578">MVLEYFTAFMIITPAFLWAYSWYISAVPKYYTKNGSKLHKKALKNLMLLKEKYHPSWWCPFGTTQTIVRQVFRDCPSLPFVREIVEFEDGGAAGIDWLLPEGCDDETPIVVFLPGITGSTHDSSYILHPVIEARDKGWKCLVVNPRGLGGVRLRTTKTYNAATPHDFAYIAKMVHERYPKAKKLGCGFSMGGMILWNYLAMVGENAHLDGGMIISSPWDPMIASDSIECFIPQLIFNSFIAKNLVKVVKPYRELFEGKIDFDQVLKCTTVRGFDKTFVTPLFGYKCYDDYYREATLNTKVHKIRRPVVTLNSVDDYFSPVECIPVEDMLESEYVVGIITNHGGHTAFMESADPNARGMVEKLLSQWGNLIFHDSP</sequence>
<dbReference type="InterPro" id="IPR050960">
    <property type="entry name" value="AB_hydrolase_4_sf"/>
</dbReference>
<feature type="active site" description="Charge relay system" evidence="4">
    <location>
        <position position="344"/>
    </location>
</feature>
<keyword evidence="3" id="KW-0378">Hydrolase</keyword>
<accession>A0A8S1EVI9</accession>
<dbReference type="GO" id="GO:0047372">
    <property type="term" value="F:monoacylglycerol lipase activity"/>
    <property type="evidence" value="ECO:0007669"/>
    <property type="project" value="TreeGrafter"/>
</dbReference>
<dbReference type="InterPro" id="IPR012020">
    <property type="entry name" value="ABHD4"/>
</dbReference>
<keyword evidence="5" id="KW-1133">Transmembrane helix</keyword>
<keyword evidence="5" id="KW-0812">Transmembrane</keyword>
<dbReference type="InterPro" id="IPR029058">
    <property type="entry name" value="AB_hydrolase_fold"/>
</dbReference>
<feature type="transmembrane region" description="Helical" evidence="5">
    <location>
        <begin position="6"/>
        <end position="31"/>
    </location>
</feature>
<comment type="similarity">
    <text evidence="1">Belongs to the AB hydrolase superfamily. AB hydrolase 4 family.</text>
</comment>
<feature type="domain" description="AB hydrolase-1" evidence="6">
    <location>
        <begin position="108"/>
        <end position="262"/>
    </location>
</feature>
<feature type="active site" description="Charge relay system" evidence="4">
    <location>
        <position position="189"/>
    </location>
</feature>
<protein>
    <recommendedName>
        <fullName evidence="6">AB hydrolase-1 domain-containing protein</fullName>
    </recommendedName>
</protein>
<dbReference type="InterPro" id="IPR000952">
    <property type="entry name" value="AB_hydrolase_4_CS"/>
</dbReference>
<keyword evidence="5" id="KW-0472">Membrane</keyword>
<proteinExistence type="inferred from homology"/>